<dbReference type="Proteomes" id="UP001219525">
    <property type="component" value="Unassembled WGS sequence"/>
</dbReference>
<dbReference type="AlphaFoldDB" id="A0AAD6YKZ4"/>
<name>A0AAD6YKZ4_9AGAR</name>
<comment type="caution">
    <text evidence="1">The sequence shown here is derived from an EMBL/GenBank/DDBJ whole genome shotgun (WGS) entry which is preliminary data.</text>
</comment>
<dbReference type="Gene3D" id="3.30.530.20">
    <property type="match status" value="1"/>
</dbReference>
<evidence type="ECO:0000313" key="2">
    <source>
        <dbReference type="Proteomes" id="UP001219525"/>
    </source>
</evidence>
<organism evidence="1 2">
    <name type="scientific">Mycena pura</name>
    <dbReference type="NCBI Taxonomy" id="153505"/>
    <lineage>
        <taxon>Eukaryota</taxon>
        <taxon>Fungi</taxon>
        <taxon>Dikarya</taxon>
        <taxon>Basidiomycota</taxon>
        <taxon>Agaricomycotina</taxon>
        <taxon>Agaricomycetes</taxon>
        <taxon>Agaricomycetidae</taxon>
        <taxon>Agaricales</taxon>
        <taxon>Marasmiineae</taxon>
        <taxon>Mycenaceae</taxon>
        <taxon>Mycena</taxon>
    </lineage>
</organism>
<evidence type="ECO:0008006" key="3">
    <source>
        <dbReference type="Google" id="ProtNLM"/>
    </source>
</evidence>
<sequence>MSGSAVPPLASSGVFSVGDSILIDAPRDKVWRILLDFGSYKEWRNQTLVSPSGAPLEDQTPAPGKTMLIAPVHLPPTLGTPGFMGAHAATVVITALDHEDFRAAWETAPSVLVPRWALHAERWQMLTAVEGAGGQTRYEGIEVFKGPLAYVVKWFTGKNLVLGVRAMADGLKRRAEAGE</sequence>
<gene>
    <name evidence="1" type="ORF">GGX14DRAFT_663324</name>
</gene>
<protein>
    <recommendedName>
        <fullName evidence="3">Polyketide cyclase/dehydrase</fullName>
    </recommendedName>
</protein>
<reference evidence="1" key="1">
    <citation type="submission" date="2023-03" db="EMBL/GenBank/DDBJ databases">
        <title>Massive genome expansion in bonnet fungi (Mycena s.s.) driven by repeated elements and novel gene families across ecological guilds.</title>
        <authorList>
            <consortium name="Lawrence Berkeley National Laboratory"/>
            <person name="Harder C.B."/>
            <person name="Miyauchi S."/>
            <person name="Viragh M."/>
            <person name="Kuo A."/>
            <person name="Thoen E."/>
            <person name="Andreopoulos B."/>
            <person name="Lu D."/>
            <person name="Skrede I."/>
            <person name="Drula E."/>
            <person name="Henrissat B."/>
            <person name="Morin E."/>
            <person name="Kohler A."/>
            <person name="Barry K."/>
            <person name="LaButti K."/>
            <person name="Morin E."/>
            <person name="Salamov A."/>
            <person name="Lipzen A."/>
            <person name="Mereny Z."/>
            <person name="Hegedus B."/>
            <person name="Baldrian P."/>
            <person name="Stursova M."/>
            <person name="Weitz H."/>
            <person name="Taylor A."/>
            <person name="Grigoriev I.V."/>
            <person name="Nagy L.G."/>
            <person name="Martin F."/>
            <person name="Kauserud H."/>
        </authorList>
    </citation>
    <scope>NUCLEOTIDE SEQUENCE</scope>
    <source>
        <strain evidence="1">9144</strain>
    </source>
</reference>
<dbReference type="SUPFAM" id="SSF55961">
    <property type="entry name" value="Bet v1-like"/>
    <property type="match status" value="1"/>
</dbReference>
<accession>A0AAD6YKZ4</accession>
<evidence type="ECO:0000313" key="1">
    <source>
        <dbReference type="EMBL" id="KAJ7222349.1"/>
    </source>
</evidence>
<dbReference type="EMBL" id="JARJCW010000007">
    <property type="protein sequence ID" value="KAJ7222349.1"/>
    <property type="molecule type" value="Genomic_DNA"/>
</dbReference>
<dbReference type="CDD" id="cd07822">
    <property type="entry name" value="SRPBCC_4"/>
    <property type="match status" value="1"/>
</dbReference>
<proteinExistence type="predicted"/>
<keyword evidence="2" id="KW-1185">Reference proteome</keyword>
<dbReference type="InterPro" id="IPR023393">
    <property type="entry name" value="START-like_dom_sf"/>
</dbReference>